<keyword evidence="3" id="KW-1185">Reference proteome</keyword>
<proteinExistence type="predicted"/>
<reference evidence="2 3" key="1">
    <citation type="submission" date="2022-10" db="EMBL/GenBank/DDBJ databases">
        <title>Defluviimonas sp. nov., isolated from ocean surface sediments.</title>
        <authorList>
            <person name="He W."/>
            <person name="Wang L."/>
            <person name="Zhang D.-F."/>
        </authorList>
    </citation>
    <scope>NUCLEOTIDE SEQUENCE [LARGE SCALE GENOMIC DNA]</scope>
    <source>
        <strain evidence="2 3">WL0050</strain>
    </source>
</reference>
<evidence type="ECO:0000256" key="1">
    <source>
        <dbReference type="SAM" id="MobiDB-lite"/>
    </source>
</evidence>
<feature type="region of interest" description="Disordered" evidence="1">
    <location>
        <begin position="108"/>
        <end position="137"/>
    </location>
</feature>
<evidence type="ECO:0000313" key="3">
    <source>
        <dbReference type="Proteomes" id="UP001652564"/>
    </source>
</evidence>
<comment type="caution">
    <text evidence="2">The sequence shown here is derived from an EMBL/GenBank/DDBJ whole genome shotgun (WGS) entry which is preliminary data.</text>
</comment>
<organism evidence="2 3">
    <name type="scientific">Albidovulum litorale</name>
    <dbReference type="NCBI Taxonomy" id="2984134"/>
    <lineage>
        <taxon>Bacteria</taxon>
        <taxon>Pseudomonadati</taxon>
        <taxon>Pseudomonadota</taxon>
        <taxon>Alphaproteobacteria</taxon>
        <taxon>Rhodobacterales</taxon>
        <taxon>Paracoccaceae</taxon>
        <taxon>Albidovulum</taxon>
    </lineage>
</organism>
<dbReference type="EMBL" id="JAOWKZ010000003">
    <property type="protein sequence ID" value="MCV2873216.1"/>
    <property type="molecule type" value="Genomic_DNA"/>
</dbReference>
<evidence type="ECO:0000313" key="2">
    <source>
        <dbReference type="EMBL" id="MCV2873216.1"/>
    </source>
</evidence>
<sequence>MATRLDSTDPHADAARRPEQSLWAAVVLHAVRDAFDKGDAFRIELDRVEALRFLLTPRGAWAKSREHACYSAGVDPERLHEWALKVMDGKVDYGQPKEVQASRDLWAAINSPPRKAQPTQTRPPEGEPEEPSEPVSIPLPSVVETVGIFDVREDGTLYCPNDRALVGPSLPRENSQQGRVLRALTMKRGGTINALRKAHPKWEQLAVEVCRRLDLELTYRHDGHEVAAVVDAETKVFVRRRLLSPAA</sequence>
<dbReference type="RefSeq" id="WP_263740423.1">
    <property type="nucleotide sequence ID" value="NZ_JAOWKZ010000003.1"/>
</dbReference>
<accession>A0ABT2ZPY6</accession>
<dbReference type="Proteomes" id="UP001652564">
    <property type="component" value="Unassembled WGS sequence"/>
</dbReference>
<name>A0ABT2ZPY6_9RHOB</name>
<protein>
    <submittedName>
        <fullName evidence="2">Uncharacterized protein</fullName>
    </submittedName>
</protein>
<gene>
    <name evidence="2" type="ORF">OEZ71_13015</name>
</gene>